<dbReference type="EMBL" id="JBHSGI010000002">
    <property type="protein sequence ID" value="MFC4667403.1"/>
    <property type="molecule type" value="Genomic_DNA"/>
</dbReference>
<reference evidence="2" key="1">
    <citation type="journal article" date="2019" name="Int. J. Syst. Evol. Microbiol.">
        <title>The Global Catalogue of Microorganisms (GCM) 10K type strain sequencing project: providing services to taxonomists for standard genome sequencing and annotation.</title>
        <authorList>
            <consortium name="The Broad Institute Genomics Platform"/>
            <consortium name="The Broad Institute Genome Sequencing Center for Infectious Disease"/>
            <person name="Wu L."/>
            <person name="Ma J."/>
        </authorList>
    </citation>
    <scope>NUCLEOTIDE SEQUENCE [LARGE SCALE GENOMIC DNA]</scope>
    <source>
        <strain evidence="2">CGMCC 4.7283</strain>
    </source>
</reference>
<organism evidence="1 2">
    <name type="scientific">Seohaeicola nanhaiensis</name>
    <dbReference type="NCBI Taxonomy" id="1387282"/>
    <lineage>
        <taxon>Bacteria</taxon>
        <taxon>Pseudomonadati</taxon>
        <taxon>Pseudomonadota</taxon>
        <taxon>Alphaproteobacteria</taxon>
        <taxon>Rhodobacterales</taxon>
        <taxon>Roseobacteraceae</taxon>
        <taxon>Seohaeicola</taxon>
    </lineage>
</organism>
<dbReference type="RefSeq" id="WP_380715541.1">
    <property type="nucleotide sequence ID" value="NZ_JBHSGI010000002.1"/>
</dbReference>
<sequence>MSDEILNTEQRTAIGVLLTELRSEVSYGYRRRQGENWFVQRAMKGDTVELAEVLCQTPGVADRIKNDDLPDALIDNEAMQDFITYVDMEATRNWTQHYDIEVADMIIEGFMDAASATGARVAQSRS</sequence>
<protein>
    <submittedName>
        <fullName evidence="1">Uncharacterized protein</fullName>
    </submittedName>
</protein>
<name>A0ABV9KBY8_9RHOB</name>
<gene>
    <name evidence="1" type="ORF">ACFO5X_02450</name>
</gene>
<keyword evidence="2" id="KW-1185">Reference proteome</keyword>
<evidence type="ECO:0000313" key="1">
    <source>
        <dbReference type="EMBL" id="MFC4667403.1"/>
    </source>
</evidence>
<proteinExistence type="predicted"/>
<evidence type="ECO:0000313" key="2">
    <source>
        <dbReference type="Proteomes" id="UP001595973"/>
    </source>
</evidence>
<comment type="caution">
    <text evidence="1">The sequence shown here is derived from an EMBL/GenBank/DDBJ whole genome shotgun (WGS) entry which is preliminary data.</text>
</comment>
<accession>A0ABV9KBY8</accession>
<dbReference type="Proteomes" id="UP001595973">
    <property type="component" value="Unassembled WGS sequence"/>
</dbReference>